<protein>
    <submittedName>
        <fullName evidence="13">TonB-dependent receptor</fullName>
    </submittedName>
</protein>
<evidence type="ECO:0000256" key="8">
    <source>
        <dbReference type="PROSITE-ProRule" id="PRU01360"/>
    </source>
</evidence>
<dbReference type="Gene3D" id="2.40.170.20">
    <property type="entry name" value="TonB-dependent receptor, beta-barrel domain"/>
    <property type="match status" value="1"/>
</dbReference>
<accession>A0A243W8M9</accession>
<feature type="signal peptide" evidence="10">
    <location>
        <begin position="1"/>
        <end position="22"/>
    </location>
</feature>
<dbReference type="AlphaFoldDB" id="A0A243W8M9"/>
<evidence type="ECO:0000256" key="10">
    <source>
        <dbReference type="SAM" id="SignalP"/>
    </source>
</evidence>
<dbReference type="Pfam" id="PF07715">
    <property type="entry name" value="Plug"/>
    <property type="match status" value="1"/>
</dbReference>
<comment type="caution">
    <text evidence="13">The sequence shown here is derived from an EMBL/GenBank/DDBJ whole genome shotgun (WGS) entry which is preliminary data.</text>
</comment>
<evidence type="ECO:0000256" key="6">
    <source>
        <dbReference type="ARBA" id="ARBA00023136"/>
    </source>
</evidence>
<dbReference type="EMBL" id="MTSE01000015">
    <property type="protein sequence ID" value="OUJ71682.1"/>
    <property type="molecule type" value="Genomic_DNA"/>
</dbReference>
<proteinExistence type="inferred from homology"/>
<evidence type="ECO:0000256" key="1">
    <source>
        <dbReference type="ARBA" id="ARBA00004571"/>
    </source>
</evidence>
<reference evidence="13 14" key="1">
    <citation type="submission" date="2017-01" db="EMBL/GenBank/DDBJ databases">
        <title>A new Hymenobacter.</title>
        <authorList>
            <person name="Liang Y."/>
            <person name="Feng F."/>
        </authorList>
    </citation>
    <scope>NUCLEOTIDE SEQUENCE [LARGE SCALE GENOMIC DNA]</scope>
    <source>
        <strain evidence="13">MIMBbqt21</strain>
    </source>
</reference>
<evidence type="ECO:0000256" key="5">
    <source>
        <dbReference type="ARBA" id="ARBA00023077"/>
    </source>
</evidence>
<organism evidence="13 14">
    <name type="scientific">Hymenobacter crusticola</name>
    <dbReference type="NCBI Taxonomy" id="1770526"/>
    <lineage>
        <taxon>Bacteria</taxon>
        <taxon>Pseudomonadati</taxon>
        <taxon>Bacteroidota</taxon>
        <taxon>Cytophagia</taxon>
        <taxon>Cytophagales</taxon>
        <taxon>Hymenobacteraceae</taxon>
        <taxon>Hymenobacter</taxon>
    </lineage>
</organism>
<keyword evidence="10" id="KW-0732">Signal</keyword>
<dbReference type="Pfam" id="PF00593">
    <property type="entry name" value="TonB_dep_Rec_b-barrel"/>
    <property type="match status" value="1"/>
</dbReference>
<dbReference type="OrthoDB" id="9758870at2"/>
<dbReference type="PROSITE" id="PS52016">
    <property type="entry name" value="TONB_DEPENDENT_REC_3"/>
    <property type="match status" value="1"/>
</dbReference>
<dbReference type="InterPro" id="IPR008969">
    <property type="entry name" value="CarboxyPept-like_regulatory"/>
</dbReference>
<keyword evidence="2 8" id="KW-0813">Transport</keyword>
<feature type="chain" id="PRO_5013054742" evidence="10">
    <location>
        <begin position="23"/>
        <end position="925"/>
    </location>
</feature>
<dbReference type="Gene3D" id="2.170.130.10">
    <property type="entry name" value="TonB-dependent receptor, plug domain"/>
    <property type="match status" value="1"/>
</dbReference>
<dbReference type="InterPro" id="IPR000531">
    <property type="entry name" value="Beta-barrel_TonB"/>
</dbReference>
<keyword evidence="4 8" id="KW-0812">Transmembrane</keyword>
<dbReference type="InterPro" id="IPR039426">
    <property type="entry name" value="TonB-dep_rcpt-like"/>
</dbReference>
<keyword evidence="5 9" id="KW-0798">TonB box</keyword>
<dbReference type="InterPro" id="IPR012910">
    <property type="entry name" value="Plug_dom"/>
</dbReference>
<evidence type="ECO:0000259" key="12">
    <source>
        <dbReference type="Pfam" id="PF07715"/>
    </source>
</evidence>
<evidence type="ECO:0000256" key="2">
    <source>
        <dbReference type="ARBA" id="ARBA00022448"/>
    </source>
</evidence>
<dbReference type="RefSeq" id="WP_086596154.1">
    <property type="nucleotide sequence ID" value="NZ_MTSE01000015.1"/>
</dbReference>
<keyword evidence="14" id="KW-1185">Reference proteome</keyword>
<dbReference type="GO" id="GO:0009279">
    <property type="term" value="C:cell outer membrane"/>
    <property type="evidence" value="ECO:0007669"/>
    <property type="project" value="UniProtKB-SubCell"/>
</dbReference>
<dbReference type="InterPro" id="IPR036942">
    <property type="entry name" value="Beta-barrel_TonB_sf"/>
</dbReference>
<evidence type="ECO:0000259" key="11">
    <source>
        <dbReference type="Pfam" id="PF00593"/>
    </source>
</evidence>
<evidence type="ECO:0000256" key="7">
    <source>
        <dbReference type="ARBA" id="ARBA00023237"/>
    </source>
</evidence>
<dbReference type="Pfam" id="PF13715">
    <property type="entry name" value="CarbopepD_reg_2"/>
    <property type="match status" value="1"/>
</dbReference>
<evidence type="ECO:0000256" key="4">
    <source>
        <dbReference type="ARBA" id="ARBA00022692"/>
    </source>
</evidence>
<evidence type="ECO:0000313" key="13">
    <source>
        <dbReference type="EMBL" id="OUJ71682.1"/>
    </source>
</evidence>
<name>A0A243W8M9_9BACT</name>
<evidence type="ECO:0000256" key="3">
    <source>
        <dbReference type="ARBA" id="ARBA00022452"/>
    </source>
</evidence>
<dbReference type="InterPro" id="IPR037066">
    <property type="entry name" value="Plug_dom_sf"/>
</dbReference>
<comment type="similarity">
    <text evidence="8 9">Belongs to the TonB-dependent receptor family.</text>
</comment>
<dbReference type="Proteomes" id="UP000194873">
    <property type="component" value="Unassembled WGS sequence"/>
</dbReference>
<dbReference type="Gene3D" id="2.60.40.1120">
    <property type="entry name" value="Carboxypeptidase-like, regulatory domain"/>
    <property type="match status" value="1"/>
</dbReference>
<sequence length="925" mass="103632">MKHRYLLLVVLFLTLFRFTAQAQQQAEKTVTGNFQHVLFEQFATQLEAQTKLHFYFNPAAVDSLFITLQVQDVPVSTALERAFQNTRFHFAIDDENRVFITSGITLEPTLADSFFSTEKPNDLANTPRRDAAVPANAPSRSRYIREAEAKIYEFGNGMPRGGKVTLAGHVRDLKSGEPVVGATIYSEAPAIGTSTDQFGYYSLTMPAGRYDLKVRGIGIKNTRRQVVLGGDGKLEIEVEEDITPLKEVVIEAEKDKNVSGMQMGLEKLDIKTLRQVPTAFGETDILRVVLTLPGVKSVGEGSTGLNVRGGATDQNLILFNGTTIYNPSHLFGFFSAFNPDILQSVELYKSAIPAKYGGRLSSVLEIKTREGNKKKLSGSGGIGPLTSRFTLEGPIVKDKSAFIISGRTSYSDWILRRLSNSSFRQSSASFYDISAHVSHQLNDKNSLYATGYISSDRFRLASDTTYHYRNQNASLKWQHNFNNKLYGVLTGAYSHYAYDITSEKNPVNASRLKYGIKQTNLQADFSYFPNSKHTIDFGVSSLLYHITPGSLTPLGGESLISTNVLAREQAVESAIYASDRIDLSQRLSLSLGLRYSLFNALGPRDVYQYAPGESRTETSITDTLRYNSGKVLATYHGPEYRASLRYGLTDNSSVKASYNRTRQYIHQLSNTASVSPADIWKLSDANIRPQVGDQYSIGYYHNFRANTIETSVEAYYKKLHDFVDYKSGATLILNHHIETDIVNAEGKAYGVEVLVKKLTGKINGWISYTYSRSLVRVNAGTTSDMINGGRYYPSNFDKPHDVTMIGNYRFSRRFSSSLNFTYSTGRPITLPLAKYYVANSLRVYYSDRNAYRVPDYYRVDFGLNIEGNHKVKKLAHSSWTLGVYNLTGRRNPYSVYFKAENGQIRGYKLSIFGQPIPTITYNFKF</sequence>
<feature type="domain" description="TonB-dependent receptor-like beta-barrel" evidence="11">
    <location>
        <begin position="444"/>
        <end position="886"/>
    </location>
</feature>
<keyword evidence="6 8" id="KW-0472">Membrane</keyword>
<keyword evidence="3 8" id="KW-1134">Transmembrane beta strand</keyword>
<gene>
    <name evidence="13" type="ORF">BXP70_21375</name>
</gene>
<dbReference type="SUPFAM" id="SSF56935">
    <property type="entry name" value="Porins"/>
    <property type="match status" value="1"/>
</dbReference>
<feature type="domain" description="TonB-dependent receptor plug" evidence="12">
    <location>
        <begin position="280"/>
        <end position="359"/>
    </location>
</feature>
<keyword evidence="13" id="KW-0675">Receptor</keyword>
<keyword evidence="7 8" id="KW-0998">Cell outer membrane</keyword>
<dbReference type="SUPFAM" id="SSF49464">
    <property type="entry name" value="Carboxypeptidase regulatory domain-like"/>
    <property type="match status" value="1"/>
</dbReference>
<evidence type="ECO:0000256" key="9">
    <source>
        <dbReference type="RuleBase" id="RU003357"/>
    </source>
</evidence>
<comment type="subcellular location">
    <subcellularLocation>
        <location evidence="1 8">Cell outer membrane</location>
        <topology evidence="1 8">Multi-pass membrane protein</topology>
    </subcellularLocation>
</comment>
<evidence type="ECO:0000313" key="14">
    <source>
        <dbReference type="Proteomes" id="UP000194873"/>
    </source>
</evidence>